<reference evidence="1" key="1">
    <citation type="submission" date="2020-07" db="EMBL/GenBank/DDBJ databases">
        <title>Multicomponent nature underlies the extraordinary mechanical properties of spider dragline silk.</title>
        <authorList>
            <person name="Kono N."/>
            <person name="Nakamura H."/>
            <person name="Mori M."/>
            <person name="Yoshida Y."/>
            <person name="Ohtoshi R."/>
            <person name="Malay A.D."/>
            <person name="Moran D.A.P."/>
            <person name="Tomita M."/>
            <person name="Numata K."/>
            <person name="Arakawa K."/>
        </authorList>
    </citation>
    <scope>NUCLEOTIDE SEQUENCE</scope>
</reference>
<sequence length="87" mass="10219">MISLLSRYYERDESKRASHVEFPARYQSLIPKAEQADSEQGHEDHLRKDLVALINSYQQVSKFSLSRIMAYRDSSFWDFAFLMVGII</sequence>
<gene>
    <name evidence="1" type="ORF">TNCT_588171</name>
</gene>
<accession>A0A8X6GB35</accession>
<keyword evidence="2" id="KW-1185">Reference proteome</keyword>
<proteinExistence type="predicted"/>
<comment type="caution">
    <text evidence="1">The sequence shown here is derived from an EMBL/GenBank/DDBJ whole genome shotgun (WGS) entry which is preliminary data.</text>
</comment>
<dbReference type="EMBL" id="BMAO01015121">
    <property type="protein sequence ID" value="GFQ99533.1"/>
    <property type="molecule type" value="Genomic_DNA"/>
</dbReference>
<name>A0A8X6GB35_TRICU</name>
<dbReference type="Proteomes" id="UP000887116">
    <property type="component" value="Unassembled WGS sequence"/>
</dbReference>
<evidence type="ECO:0000313" key="1">
    <source>
        <dbReference type="EMBL" id="GFQ99533.1"/>
    </source>
</evidence>
<protein>
    <submittedName>
        <fullName evidence="1">Uncharacterized protein</fullName>
    </submittedName>
</protein>
<organism evidence="1 2">
    <name type="scientific">Trichonephila clavata</name>
    <name type="common">Joro spider</name>
    <name type="synonym">Nephila clavata</name>
    <dbReference type="NCBI Taxonomy" id="2740835"/>
    <lineage>
        <taxon>Eukaryota</taxon>
        <taxon>Metazoa</taxon>
        <taxon>Ecdysozoa</taxon>
        <taxon>Arthropoda</taxon>
        <taxon>Chelicerata</taxon>
        <taxon>Arachnida</taxon>
        <taxon>Araneae</taxon>
        <taxon>Araneomorphae</taxon>
        <taxon>Entelegynae</taxon>
        <taxon>Araneoidea</taxon>
        <taxon>Nephilidae</taxon>
        <taxon>Trichonephila</taxon>
    </lineage>
</organism>
<evidence type="ECO:0000313" key="2">
    <source>
        <dbReference type="Proteomes" id="UP000887116"/>
    </source>
</evidence>
<dbReference type="AlphaFoldDB" id="A0A8X6GB35"/>